<sequence length="44" mass="5145">MTREELFEKLREAEIPFSEDMLSEVFDYMKDNLDGGDTIDVISD</sequence>
<organism evidence="1">
    <name type="scientific">Prevotella sp. GTC17254</name>
    <dbReference type="NCBI Taxonomy" id="3236794"/>
    <lineage>
        <taxon>Bacteria</taxon>
        <taxon>Pseudomonadati</taxon>
        <taxon>Bacteroidota</taxon>
        <taxon>Bacteroidia</taxon>
        <taxon>Bacteroidales</taxon>
        <taxon>Prevotellaceae</taxon>
        <taxon>Prevotella</taxon>
    </lineage>
</organism>
<protein>
    <submittedName>
        <fullName evidence="1">Uncharacterized protein</fullName>
    </submittedName>
</protein>
<dbReference type="AlphaFoldDB" id="A0AB33J3V1"/>
<accession>A0AB33J3V1</accession>
<name>A0AB33J3V1_9BACT</name>
<dbReference type="EMBL" id="AP035786">
    <property type="protein sequence ID" value="BFO74089.1"/>
    <property type="molecule type" value="Genomic_DNA"/>
</dbReference>
<reference evidence="1" key="1">
    <citation type="submission" date="2024-07" db="EMBL/GenBank/DDBJ databases">
        <title>Complete genome sequence of Prevotella sp. YM-2024 GTC17254.</title>
        <authorList>
            <person name="Hayashi M."/>
            <person name="Muto Y."/>
            <person name="Tanaka K."/>
            <person name="Niwa H."/>
        </authorList>
    </citation>
    <scope>NUCLEOTIDE SEQUENCE</scope>
    <source>
        <strain evidence="1">GTC17254</strain>
    </source>
</reference>
<proteinExistence type="predicted"/>
<gene>
    <name evidence="1" type="ORF">GTC17254_16860</name>
</gene>
<evidence type="ECO:0000313" key="1">
    <source>
        <dbReference type="EMBL" id="BFO74089.1"/>
    </source>
</evidence>